<dbReference type="PANTHER" id="PTHR13620">
    <property type="entry name" value="3-5 EXONUCLEASE"/>
    <property type="match status" value="1"/>
</dbReference>
<dbReference type="InterPro" id="IPR002562">
    <property type="entry name" value="3'-5'_exonuclease_dom"/>
</dbReference>
<dbReference type="STRING" id="5627.A0A1C7LQI6"/>
<organism evidence="6 7">
    <name type="scientific">Grifola frondosa</name>
    <name type="common">Maitake</name>
    <name type="synonym">Polyporus frondosus</name>
    <dbReference type="NCBI Taxonomy" id="5627"/>
    <lineage>
        <taxon>Eukaryota</taxon>
        <taxon>Fungi</taxon>
        <taxon>Dikarya</taxon>
        <taxon>Basidiomycota</taxon>
        <taxon>Agaricomycotina</taxon>
        <taxon>Agaricomycetes</taxon>
        <taxon>Polyporales</taxon>
        <taxon>Grifolaceae</taxon>
        <taxon>Grifola</taxon>
    </lineage>
</organism>
<comment type="caution">
    <text evidence="6">The sequence shown here is derived from an EMBL/GenBank/DDBJ whole genome shotgun (WGS) entry which is preliminary data.</text>
</comment>
<dbReference type="Pfam" id="PF01612">
    <property type="entry name" value="DNA_pol_A_exo1"/>
    <property type="match status" value="1"/>
</dbReference>
<proteinExistence type="predicted"/>
<dbReference type="EMBL" id="LUGG01000031">
    <property type="protein sequence ID" value="OBZ66476.1"/>
    <property type="molecule type" value="Genomic_DNA"/>
</dbReference>
<dbReference type="SUPFAM" id="SSF53098">
    <property type="entry name" value="Ribonuclease H-like"/>
    <property type="match status" value="1"/>
</dbReference>
<keyword evidence="2" id="KW-0378">Hydrolase</keyword>
<dbReference type="GO" id="GO:0005634">
    <property type="term" value="C:nucleus"/>
    <property type="evidence" value="ECO:0007669"/>
    <property type="project" value="TreeGrafter"/>
</dbReference>
<feature type="domain" description="3'-5' exonuclease" evidence="4">
    <location>
        <begin position="650"/>
        <end position="812"/>
    </location>
</feature>
<feature type="region of interest" description="Disordered" evidence="3">
    <location>
        <begin position="115"/>
        <end position="134"/>
    </location>
</feature>
<evidence type="ECO:0000313" key="7">
    <source>
        <dbReference type="Proteomes" id="UP000092993"/>
    </source>
</evidence>
<evidence type="ECO:0000259" key="4">
    <source>
        <dbReference type="Pfam" id="PF01612"/>
    </source>
</evidence>
<name>A0A1C7LQI6_GRIFR</name>
<dbReference type="GO" id="GO:0003676">
    <property type="term" value="F:nucleic acid binding"/>
    <property type="evidence" value="ECO:0007669"/>
    <property type="project" value="InterPro"/>
</dbReference>
<feature type="domain" description="DUF6729" evidence="5">
    <location>
        <begin position="293"/>
        <end position="488"/>
    </location>
</feature>
<dbReference type="GO" id="GO:0008408">
    <property type="term" value="F:3'-5' exonuclease activity"/>
    <property type="evidence" value="ECO:0007669"/>
    <property type="project" value="InterPro"/>
</dbReference>
<dbReference type="OMA" id="LERCIWI"/>
<keyword evidence="1" id="KW-0540">Nuclease</keyword>
<dbReference type="PANTHER" id="PTHR13620:SF104">
    <property type="entry name" value="EXONUCLEASE 3'-5' DOMAIN-CONTAINING PROTEIN 2"/>
    <property type="match status" value="1"/>
</dbReference>
<dbReference type="Gene3D" id="3.30.420.10">
    <property type="entry name" value="Ribonuclease H-like superfamily/Ribonuclease H"/>
    <property type="match status" value="1"/>
</dbReference>
<evidence type="ECO:0000256" key="2">
    <source>
        <dbReference type="ARBA" id="ARBA00022801"/>
    </source>
</evidence>
<keyword evidence="7" id="KW-1185">Reference proteome</keyword>
<dbReference type="Pfam" id="PF20499">
    <property type="entry name" value="DUF6729"/>
    <property type="match status" value="1"/>
</dbReference>
<dbReference type="OrthoDB" id="2802267at2759"/>
<sequence length="905" mass="99751">MAPRPSAAAPIGPLPVVDVLGLHTPPANTVALVEDPHASDAVVARTAVSSRTASIGTGSGINAEETPTPAPIVPELVHTDNQLDSDVPNGVASGLQWQEFSMDSLLVTGLTNKVEDSADESEAEPDVQSSAMTEASVVPQDMASLGVDHVSQMRPHIKTKWSPPKGIATCGRGNDGAGYEGSDEDDIFGDEISADEGHSVDEFRPVPDDEETTMAAAQASSYPITISAQDNESGASRERSALPRWLMNDYENTRERLASEMRNNASRRPTCYDRGSYTDGSACAFLFADRKFQPTPEDFYRPIYFVWLPHVLVGRIPCPNCVSASRVSKGAQPVYLRCHGWSKAPRRVVDLERCIWIIGYRYYCPHPECKKSYQSWSPALLAALPRALSLDFDHHLTYRNGITEPLMAFMRTLYHRGVGPVPLAQIIRSFHIRYYERLHLQYVEMVYARQNSAFAHLLPKFKAFGSFDDRDGYAGYTPSARYFRDVYVNFMASHASEMDQYTAMLPAKLLQVDHTFKIMDHIGKINGVRVFSALHTSINEYSEIRSMVMTPTKAHDQFMPALATISDSLKSYGHDPIELIFTDNVRGDKAELEHNIPSLLADVVSVPDSSSLEHLTLPLDCTIIMLSSTFQVNTRIGSILADLRINEEFYAAVDMEWSVDRDSGVQGKVALLSIMFDREIFLLPLSSYLQEGHLKLPVKLLTFLRTPSIRKVGVKVSSDLTRLFNDCGFTAGRDESFTGALDLGQLAKECNATVRATVGLADLAASVLRRFLPKDPTIRVSTHWDDKNLSDSQIKYAALDVFAFWRIFQALSSIPIGQTIDSSTVAGTPISLFSPDHSRVVARGFVTPDQPKQHLGITSGKNQDAPLRYLGSGAVVARSTSPLLPSRACLVLTLPSARYPHAYAP</sequence>
<gene>
    <name evidence="6" type="ORF">A0H81_13622</name>
</gene>
<dbReference type="Proteomes" id="UP000092993">
    <property type="component" value="Unassembled WGS sequence"/>
</dbReference>
<dbReference type="InterPro" id="IPR051132">
    <property type="entry name" value="3-5_Exonuclease_domain"/>
</dbReference>
<accession>A0A1C7LQI6</accession>
<evidence type="ECO:0000259" key="5">
    <source>
        <dbReference type="Pfam" id="PF20499"/>
    </source>
</evidence>
<dbReference type="GO" id="GO:0005737">
    <property type="term" value="C:cytoplasm"/>
    <property type="evidence" value="ECO:0007669"/>
    <property type="project" value="TreeGrafter"/>
</dbReference>
<evidence type="ECO:0000256" key="3">
    <source>
        <dbReference type="SAM" id="MobiDB-lite"/>
    </source>
</evidence>
<dbReference type="CDD" id="cd06141">
    <property type="entry name" value="WRN_exo"/>
    <property type="match status" value="1"/>
</dbReference>
<dbReference type="InterPro" id="IPR046616">
    <property type="entry name" value="DUF6729"/>
</dbReference>
<dbReference type="InterPro" id="IPR036397">
    <property type="entry name" value="RNaseH_sf"/>
</dbReference>
<reference evidence="6 7" key="1">
    <citation type="submission" date="2016-03" db="EMBL/GenBank/DDBJ databases">
        <title>Whole genome sequencing of Grifola frondosa 9006-11.</title>
        <authorList>
            <person name="Min B."/>
            <person name="Park H."/>
            <person name="Kim J.-G."/>
            <person name="Cho H."/>
            <person name="Oh Y.-L."/>
            <person name="Kong W.-S."/>
            <person name="Choi I.-G."/>
        </authorList>
    </citation>
    <scope>NUCLEOTIDE SEQUENCE [LARGE SCALE GENOMIC DNA]</scope>
    <source>
        <strain evidence="6 7">9006-11</strain>
    </source>
</reference>
<evidence type="ECO:0000256" key="1">
    <source>
        <dbReference type="ARBA" id="ARBA00022722"/>
    </source>
</evidence>
<dbReference type="GO" id="GO:0006139">
    <property type="term" value="P:nucleobase-containing compound metabolic process"/>
    <property type="evidence" value="ECO:0007669"/>
    <property type="project" value="InterPro"/>
</dbReference>
<protein>
    <submittedName>
        <fullName evidence="6">Uncharacterized protein</fullName>
    </submittedName>
</protein>
<evidence type="ECO:0000313" key="6">
    <source>
        <dbReference type="EMBL" id="OBZ66476.1"/>
    </source>
</evidence>
<dbReference type="InterPro" id="IPR012337">
    <property type="entry name" value="RNaseH-like_sf"/>
</dbReference>
<dbReference type="AlphaFoldDB" id="A0A1C7LQI6"/>